<reference evidence="1" key="1">
    <citation type="submission" date="2014-05" db="EMBL/GenBank/DDBJ databases">
        <authorList>
            <person name="Chronopoulou M."/>
        </authorList>
    </citation>
    <scope>NUCLEOTIDE SEQUENCE</scope>
    <source>
        <tissue evidence="1">Whole organism</tissue>
    </source>
</reference>
<accession>A0A0K2U8W4</accession>
<protein>
    <submittedName>
        <fullName evidence="1">Uncharacterized protein</fullName>
    </submittedName>
</protein>
<sequence length="89" mass="9870">MHSCTASCTGMPSSLLEILLVVIHRQKRCGCCLSLRAARSHSQSDSSQGYRKDHINLAQEFNPLLFTHRNVGVAFVVWPGADSSWKLTL</sequence>
<proteinExistence type="predicted"/>
<name>A0A0K2U8W4_LEPSM</name>
<dbReference type="AlphaFoldDB" id="A0A0K2U8W4"/>
<evidence type="ECO:0000313" key="1">
    <source>
        <dbReference type="EMBL" id="CDW34674.1"/>
    </source>
</evidence>
<dbReference type="EMBL" id="HACA01017313">
    <property type="protein sequence ID" value="CDW34674.1"/>
    <property type="molecule type" value="Transcribed_RNA"/>
</dbReference>
<organism evidence="1">
    <name type="scientific">Lepeophtheirus salmonis</name>
    <name type="common">Salmon louse</name>
    <name type="synonym">Caligus salmonis</name>
    <dbReference type="NCBI Taxonomy" id="72036"/>
    <lineage>
        <taxon>Eukaryota</taxon>
        <taxon>Metazoa</taxon>
        <taxon>Ecdysozoa</taxon>
        <taxon>Arthropoda</taxon>
        <taxon>Crustacea</taxon>
        <taxon>Multicrustacea</taxon>
        <taxon>Hexanauplia</taxon>
        <taxon>Copepoda</taxon>
        <taxon>Siphonostomatoida</taxon>
        <taxon>Caligidae</taxon>
        <taxon>Lepeophtheirus</taxon>
    </lineage>
</organism>